<sequence length="76" mass="8337">MIARFGGEVVSRARKEARRAGFSASASRRHRRSVARPNIVRGAWVSIGARVKPTVESHHRVEPGYGGQRLDGFIGP</sequence>
<evidence type="ECO:0000256" key="1">
    <source>
        <dbReference type="SAM" id="MobiDB-lite"/>
    </source>
</evidence>
<organism evidence="2 3">
    <name type="scientific">Neoroseomonas lacus</name>
    <dbReference type="NCBI Taxonomy" id="287609"/>
    <lineage>
        <taxon>Bacteria</taxon>
        <taxon>Pseudomonadati</taxon>
        <taxon>Pseudomonadota</taxon>
        <taxon>Alphaproteobacteria</taxon>
        <taxon>Acetobacterales</taxon>
        <taxon>Acetobacteraceae</taxon>
        <taxon>Neoroseomonas</taxon>
    </lineage>
</organism>
<gene>
    <name evidence="2" type="ORF">GCM10011320_11500</name>
</gene>
<dbReference type="AlphaFoldDB" id="A0A917KCX4"/>
<dbReference type="EMBL" id="BMKW01000002">
    <property type="protein sequence ID" value="GGJ06405.1"/>
    <property type="molecule type" value="Genomic_DNA"/>
</dbReference>
<proteinExistence type="predicted"/>
<accession>A0A917KCX4</accession>
<dbReference type="Proteomes" id="UP000661507">
    <property type="component" value="Unassembled WGS sequence"/>
</dbReference>
<comment type="caution">
    <text evidence="2">The sequence shown here is derived from an EMBL/GenBank/DDBJ whole genome shotgun (WGS) entry which is preliminary data.</text>
</comment>
<evidence type="ECO:0000313" key="2">
    <source>
        <dbReference type="EMBL" id="GGJ06405.1"/>
    </source>
</evidence>
<keyword evidence="3" id="KW-1185">Reference proteome</keyword>
<reference evidence="2" key="1">
    <citation type="journal article" date="2014" name="Int. J. Syst. Evol. Microbiol.">
        <title>Complete genome sequence of Corynebacterium casei LMG S-19264T (=DSM 44701T), isolated from a smear-ripened cheese.</title>
        <authorList>
            <consortium name="US DOE Joint Genome Institute (JGI-PGF)"/>
            <person name="Walter F."/>
            <person name="Albersmeier A."/>
            <person name="Kalinowski J."/>
            <person name="Ruckert C."/>
        </authorList>
    </citation>
    <scope>NUCLEOTIDE SEQUENCE</scope>
    <source>
        <strain evidence="2">CGMCC 1.3617</strain>
    </source>
</reference>
<feature type="region of interest" description="Disordered" evidence="1">
    <location>
        <begin position="1"/>
        <end position="34"/>
    </location>
</feature>
<evidence type="ECO:0000313" key="3">
    <source>
        <dbReference type="Proteomes" id="UP000661507"/>
    </source>
</evidence>
<protein>
    <submittedName>
        <fullName evidence="2">Uncharacterized protein</fullName>
    </submittedName>
</protein>
<name>A0A917KCX4_9PROT</name>
<reference evidence="2" key="2">
    <citation type="submission" date="2020-09" db="EMBL/GenBank/DDBJ databases">
        <authorList>
            <person name="Sun Q."/>
            <person name="Zhou Y."/>
        </authorList>
    </citation>
    <scope>NUCLEOTIDE SEQUENCE</scope>
    <source>
        <strain evidence="2">CGMCC 1.3617</strain>
    </source>
</reference>